<reference evidence="1" key="2">
    <citation type="submission" date="2023-05" db="EMBL/GenBank/DDBJ databases">
        <authorList>
            <person name="Fouks B."/>
        </authorList>
    </citation>
    <scope>NUCLEOTIDE SEQUENCE</scope>
    <source>
        <strain evidence="1">Stay&amp;Tobe</strain>
        <tissue evidence="1">Testes</tissue>
    </source>
</reference>
<gene>
    <name evidence="1" type="ORF">L9F63_005411</name>
</gene>
<dbReference type="AlphaFoldDB" id="A0AAD7ZD68"/>
<protein>
    <submittedName>
        <fullName evidence="1">Uncharacterized protein</fullName>
    </submittedName>
</protein>
<dbReference type="EMBL" id="JASPKZ010008885">
    <property type="protein sequence ID" value="KAJ9578379.1"/>
    <property type="molecule type" value="Genomic_DNA"/>
</dbReference>
<comment type="caution">
    <text evidence="1">The sequence shown here is derived from an EMBL/GenBank/DDBJ whole genome shotgun (WGS) entry which is preliminary data.</text>
</comment>
<name>A0AAD7ZD68_DIPPU</name>
<evidence type="ECO:0000313" key="1">
    <source>
        <dbReference type="EMBL" id="KAJ9578379.1"/>
    </source>
</evidence>
<keyword evidence="2" id="KW-1185">Reference proteome</keyword>
<organism evidence="1 2">
    <name type="scientific">Diploptera punctata</name>
    <name type="common">Pacific beetle cockroach</name>
    <dbReference type="NCBI Taxonomy" id="6984"/>
    <lineage>
        <taxon>Eukaryota</taxon>
        <taxon>Metazoa</taxon>
        <taxon>Ecdysozoa</taxon>
        <taxon>Arthropoda</taxon>
        <taxon>Hexapoda</taxon>
        <taxon>Insecta</taxon>
        <taxon>Pterygota</taxon>
        <taxon>Neoptera</taxon>
        <taxon>Polyneoptera</taxon>
        <taxon>Dictyoptera</taxon>
        <taxon>Blattodea</taxon>
        <taxon>Blaberoidea</taxon>
        <taxon>Blaberidae</taxon>
        <taxon>Diplopterinae</taxon>
        <taxon>Diploptera</taxon>
    </lineage>
</organism>
<evidence type="ECO:0000313" key="2">
    <source>
        <dbReference type="Proteomes" id="UP001233999"/>
    </source>
</evidence>
<proteinExistence type="predicted"/>
<dbReference type="Proteomes" id="UP001233999">
    <property type="component" value="Unassembled WGS sequence"/>
</dbReference>
<accession>A0AAD7ZD68</accession>
<reference evidence="1" key="1">
    <citation type="journal article" date="2023" name="IScience">
        <title>Live-bearing cockroach genome reveals convergent evolutionary mechanisms linked to viviparity in insects and beyond.</title>
        <authorList>
            <person name="Fouks B."/>
            <person name="Harrison M.C."/>
            <person name="Mikhailova A.A."/>
            <person name="Marchal E."/>
            <person name="English S."/>
            <person name="Carruthers M."/>
            <person name="Jennings E.C."/>
            <person name="Chiamaka E.L."/>
            <person name="Frigard R.A."/>
            <person name="Pippel M."/>
            <person name="Attardo G.M."/>
            <person name="Benoit J.B."/>
            <person name="Bornberg-Bauer E."/>
            <person name="Tobe S.S."/>
        </authorList>
    </citation>
    <scope>NUCLEOTIDE SEQUENCE</scope>
    <source>
        <strain evidence="1">Stay&amp;Tobe</strain>
    </source>
</reference>
<sequence length="97" mass="10592">MTKMASSSRVFLSDAELVQVLETLDSDLSDISDCDDAVYIPEDNGDSEIEENDSMPVLQPPKRNHGSSDLFQWLSGNFIPTVHNFNSENSGISVNAG</sequence>